<keyword evidence="5" id="KW-1185">Reference proteome</keyword>
<feature type="repeat" description="WD" evidence="3">
    <location>
        <begin position="236"/>
        <end position="276"/>
    </location>
</feature>
<accession>A0ABD0KH03</accession>
<evidence type="ECO:0000256" key="1">
    <source>
        <dbReference type="ARBA" id="ARBA00022574"/>
    </source>
</evidence>
<name>A0ABD0KH03_9CAEN</name>
<dbReference type="EMBL" id="JACVVK020000178">
    <property type="protein sequence ID" value="KAK7486465.1"/>
    <property type="molecule type" value="Genomic_DNA"/>
</dbReference>
<evidence type="ECO:0000256" key="2">
    <source>
        <dbReference type="ARBA" id="ARBA00022737"/>
    </source>
</evidence>
<dbReference type="Gene3D" id="2.130.10.10">
    <property type="entry name" value="YVTN repeat-like/Quinoprotein amine dehydrogenase"/>
    <property type="match status" value="2"/>
</dbReference>
<dbReference type="Proteomes" id="UP001519460">
    <property type="component" value="Unassembled WGS sequence"/>
</dbReference>
<dbReference type="PROSITE" id="PS50082">
    <property type="entry name" value="WD_REPEATS_2"/>
    <property type="match status" value="2"/>
</dbReference>
<dbReference type="SMART" id="SM00320">
    <property type="entry name" value="WD40"/>
    <property type="match status" value="6"/>
</dbReference>
<dbReference type="InterPro" id="IPR036322">
    <property type="entry name" value="WD40_repeat_dom_sf"/>
</dbReference>
<gene>
    <name evidence="4" type="ORF">BaRGS_00022266</name>
</gene>
<dbReference type="PROSITE" id="PS00678">
    <property type="entry name" value="WD_REPEATS_1"/>
    <property type="match status" value="1"/>
</dbReference>
<organism evidence="4 5">
    <name type="scientific">Batillaria attramentaria</name>
    <dbReference type="NCBI Taxonomy" id="370345"/>
    <lineage>
        <taxon>Eukaryota</taxon>
        <taxon>Metazoa</taxon>
        <taxon>Spiralia</taxon>
        <taxon>Lophotrochozoa</taxon>
        <taxon>Mollusca</taxon>
        <taxon>Gastropoda</taxon>
        <taxon>Caenogastropoda</taxon>
        <taxon>Sorbeoconcha</taxon>
        <taxon>Cerithioidea</taxon>
        <taxon>Batillariidae</taxon>
        <taxon>Batillaria</taxon>
    </lineage>
</organism>
<dbReference type="InterPro" id="IPR015943">
    <property type="entry name" value="WD40/YVTN_repeat-like_dom_sf"/>
</dbReference>
<proteinExistence type="predicted"/>
<dbReference type="Pfam" id="PF00400">
    <property type="entry name" value="WD40"/>
    <property type="match status" value="2"/>
</dbReference>
<protein>
    <submittedName>
        <fullName evidence="4">Uncharacterized protein</fullName>
    </submittedName>
</protein>
<keyword evidence="1 3" id="KW-0853">WD repeat</keyword>
<dbReference type="PANTHER" id="PTHR44666:SF1">
    <property type="entry name" value="WD REPEAT-CONTAINING PROTEIN 53"/>
    <property type="match status" value="1"/>
</dbReference>
<dbReference type="SUPFAM" id="SSF50978">
    <property type="entry name" value="WD40 repeat-like"/>
    <property type="match status" value="1"/>
</dbReference>
<dbReference type="InterPro" id="IPR042453">
    <property type="entry name" value="WDR53"/>
</dbReference>
<sequence length="342" mass="37931">MSAVTLSGGHQASVLCVDVQPSTGQVASGSEEGDLCLWSSAGELINKYTRPETDCTSVLFSRLKPTTLYVAFGANVLIFDTDHPQEPKHSFQCNLDEVNQVQVDEKEEFIAACDDAGEIKILGISELKVYKTLRFKHTNICSTVLFRLGRPWEVISGGLDCRMVHWDFSKPKCLNQFNMQELHATSNDDTGYMVNPPFIHHLAMNKTRSLIACALENGLVAVFDSTAKNLKEKFCLHAHEQGVSQVHFSSENTLISGGNDCRIIVWDLSKAEENQANEGFCLNGDSSVEDRRNESITELCKAHTLVHPFKVNWLAPFMREGRLHVAIADQTSNITIKPLSAS</sequence>
<reference evidence="4 5" key="1">
    <citation type="journal article" date="2023" name="Sci. Data">
        <title>Genome assembly of the Korean intertidal mud-creeper Batillaria attramentaria.</title>
        <authorList>
            <person name="Patra A.K."/>
            <person name="Ho P.T."/>
            <person name="Jun S."/>
            <person name="Lee S.J."/>
            <person name="Kim Y."/>
            <person name="Won Y.J."/>
        </authorList>
    </citation>
    <scope>NUCLEOTIDE SEQUENCE [LARGE SCALE GENOMIC DNA]</scope>
    <source>
        <strain evidence="4">Wonlab-2016</strain>
    </source>
</reference>
<dbReference type="PROSITE" id="PS50294">
    <property type="entry name" value="WD_REPEATS_REGION"/>
    <property type="match status" value="1"/>
</dbReference>
<comment type="caution">
    <text evidence="4">The sequence shown here is derived from an EMBL/GenBank/DDBJ whole genome shotgun (WGS) entry which is preliminary data.</text>
</comment>
<evidence type="ECO:0000313" key="4">
    <source>
        <dbReference type="EMBL" id="KAK7486465.1"/>
    </source>
</evidence>
<dbReference type="PANTHER" id="PTHR44666">
    <property type="entry name" value="WD REPEAT-CONTAINING PROTEIN 53"/>
    <property type="match status" value="1"/>
</dbReference>
<evidence type="ECO:0000313" key="5">
    <source>
        <dbReference type="Proteomes" id="UP001519460"/>
    </source>
</evidence>
<keyword evidence="2" id="KW-0677">Repeat</keyword>
<dbReference type="InterPro" id="IPR019775">
    <property type="entry name" value="WD40_repeat_CS"/>
</dbReference>
<dbReference type="AlphaFoldDB" id="A0ABD0KH03"/>
<feature type="repeat" description="WD" evidence="3">
    <location>
        <begin position="7"/>
        <end position="39"/>
    </location>
</feature>
<dbReference type="InterPro" id="IPR001680">
    <property type="entry name" value="WD40_rpt"/>
</dbReference>
<evidence type="ECO:0000256" key="3">
    <source>
        <dbReference type="PROSITE-ProRule" id="PRU00221"/>
    </source>
</evidence>